<feature type="transmembrane region" description="Helical" evidence="22">
    <location>
        <begin position="2570"/>
        <end position="2596"/>
    </location>
</feature>
<dbReference type="Pfam" id="PF00002">
    <property type="entry name" value="7tm_2"/>
    <property type="match status" value="1"/>
</dbReference>
<comment type="function">
    <text evidence="1">Receptor that may have an important role in cell/cell signaling during nervous system formation.</text>
</comment>
<keyword evidence="5" id="KW-1003">Cell membrane</keyword>
<keyword evidence="7 22" id="KW-0812">Transmembrane</keyword>
<sequence>MDLRLLFLSCLVSHVCSYNLVIKNSLPRNQRVFDLSNIKQIYGKEWNHRLTVNEQVSKIDNVPFYFDKSDSTLRYSPVHQSHSQYKTYIFQVCSQSNDGGHEIITPFQIAVLPTKVWEFFLNTNFSSLPFNEFPDASAMLNGDRLLIRYQLLLQGHFCPHLFLSSSLCRCDVEENFLPSVPPLMVVEQKIGGCVKDDIAIPRQTARISLHHQVTHFLPSEKVMLRRRRSSRRRLYFPLQHYPADINENESANTRVIDMEVSDNNGVVRTNDVRYSLEALENKQSLNLFTINPATGVVRTTQRLDREVMSVHKFLVRAVRGNTQASCKLFITVNDVNDNKPRFEQSSYRTTLDENIPAGSQVLRITASDIDSGENSKLDFRIIPSVSVFTITDDGVLQVAGVVDREHNSSFSLQVKACDRGTPSLCNSVPVTITVRDLNDNRPQFSKSLYSVRIPEDTPVNRTITTVHAVDRDSDLNGLVNYAIIHGSRKFEINSRSGEIKLVSRLDYEEASYEPDGVYTLQIKASDNGSPHLSNNSGQVKVKVVDVNDHAPQFLSPSFHLSIREDVAIPYEVDSDPIEAYDIDEGENGRITYSILSSGQRLPFRINPSTGVVKVVQRLDYEQTKVYRFRVRASDNGPIRKSASVQVTTNVVDVNDNAPQFNQSSYFAKISETARPRSYVVNVQAIDPDEQASSGGYGIRYRIVAGDPTKKFRMLSRGGIGEISLLKKLDYNEKSSYRLTVTATDGVNTNATVVDITVIDTNSHRPVFDQAIYSKTLSESTSVGGKVLTVHATDRDVGENARITYCFYTENVIDFEIDRESGEITTRRTLDYEKSKVLELVVRAQDNGIPQKYDDATVNIYLRDANDNAPKFGQSIYKGSVSEDAKVQTKVVQIHATDVDSDKNGRVLYTLADGDIGNDYFSIDKKSGIIRTAQVLDREYIPEYHLVAYATDEGETALSSSVIVHIEVTDIDDNPPRFPADVMTRSVSEDHKISTPVTQISATDPDEGNSPIRYDLGHDPVVLNQWRLDSHTGELWALYELDYEKKTNYTISVSATSNELVSQATLVILVEDCNDNAPVINDFEIIFNNYGMPHMKSFPTGVIGKVPAYDPDVSDRLTYTFVAGNEGNLLKMDPVTGDLQLSSSLGHSNRQFTTKITIRVTDGKFHAEGVCTLKVADISDEMLQHSITVRVLNMNAYTFLSPVMYQFIDGLAEILNTTSQDIFVFNVQNDTDVEKVVLNVSFSAKKDHQFIPSKALQDQIYLNRLKLVNRTTKNVLPFDDNICLREPCQNYKRCTSVLTFNSTAPFVSSLTMIFRPIYPVYKLKCECPIGFTNDETCADEVDLCYSSPCVHGRCMSQEGGYTCACDNGYAGRNCEIGLWKVKCSDHPNICKNGGICVDDIGKLSCICPKSFKKTDTTDLCGLRSRHFELGDFLVLQGITKQWHFKLSISFATVESDGLIFYNGRLNHEHDFMALELVDGQVQLNFSTGDSWTAVNPVVSDRLNDGHWHTVHIQYFNKLSSGPLPQGVSNRGGPSATKVVVVTVDPDKCDFVVASQWNTTLGSYSCSKLVEQEGTKNSLDLTSPLLLGGVPNLPEAYQVHSKAFRGCLRDLIVDEELVDFEDSIDNHGSGVGCPQMDTQCPAGWCYNQAKCDFNWNKYKCKCEDGFTGSRCQHVSSFVIKMSGGGCWYYAVGRFKNFVLPWQQSISFRTVDDDAILMYVGLGTSSSMSLILKILQGHLYYVVSMRSSTEQVSLLRTRVDDGSWHEAKVTWVASGNKVIVTLSLDYDSEEASVIFSAPYRKDVNKLYIGGNHIGGTVVQHPYDGCFQNIKIGPSNNPHQVDVKALSVRGKVDWVKNCNGQNFCKSNPCPSHSTCTDKWDRYECSCKPGYVGEDCVSVCSLNLCENGATCMLNASAEHGYQCNCSSGFYGQHCQFQHTETCPDGWFGKSICAPCNCSSRDNFDPVCDNLTGKCRCKTFHYFHPSTGTCKSCDCYHLGSKSFTCSSPSGQCSCKRGVSGKQCTSCASDFAEVRENGCLVVYDRCPDAKYQSILWKGVPYGAHRPVKCPDSIGTATRACVKDQGWLEPNYSNCTAKEFYPFAVEMKNFNENTSLTTEMSMQLAYDLKEATRNAESYFEKDALNSYLLIRHLLDAESNKTGFDLTTAQDSNFTDNLAQATSSLLENSTEQYWEEGMTSPRGLSAPRLVQSWERYTENLLKNLHLMLYEHIVVNTPNMDVNLEKVDTKIHGGEGFSYSSRSKGSSPTQVDLPAYLFAPSRSKRSKSNATVRSSQVRDDSVNVGVVTYNKINRVFPKSFAYDRTFRVPEKPSVNSDVISVQVHRNTSHSPSSNVKELDQPVVLTFRLLDEDAIEPQCLSWDFTAGSTKGEGGGWTQQGCTSQSNKTHVICRCYHLSTFAVITDEGTPSITARMSVRIAMVIGVTISSIFLLASISISAYLSGVTSVQAAVNKNLDIALLLSNILYVAGIQQTSNIYSCMAIAVCLHFLLLGSFAWLFVSGFHLYRVLTERRDINHGNAKTYYILGWIVPAIITALSVGLDAKGYGNPSFCWISFNDALIWSFAAPVIICCVVYLVLFVMSVQVYLSSKRVDMKRSELLYQMRTSFIVAPVVMGTWAFAVYGVNLDYASFLYMFSVAVALLGVLAFLFHSYFSREVREAYRKYQWRAAQRPAHNTTMQQLLHQSVGRTPESSLREGVIRRYDNSTSESLSLNHSRSVRKSPLGRSGGYDSDASDSYDDTSSDSSMSLDSSSEDEQVQINTYHNICNTKPDYIPNRTDHLPYFETRGNGKLPGNGHSRADTVELSKRNCVEDSLSDGSNETSM</sequence>
<dbReference type="PROSITE" id="PS00022">
    <property type="entry name" value="EGF_1"/>
    <property type="match status" value="4"/>
</dbReference>
<feature type="domain" description="Cadherin" evidence="30">
    <location>
        <begin position="554"/>
        <end position="660"/>
    </location>
</feature>
<proteinExistence type="inferred from homology"/>
<feature type="domain" description="Cadherin" evidence="30">
    <location>
        <begin position="768"/>
        <end position="871"/>
    </location>
</feature>
<dbReference type="Pfam" id="PF23592">
    <property type="entry name" value="Cadherin_CELSR2_9th"/>
    <property type="match status" value="1"/>
</dbReference>
<evidence type="ECO:0000256" key="5">
    <source>
        <dbReference type="ARBA" id="ARBA00022475"/>
    </source>
</evidence>
<evidence type="ECO:0000256" key="12">
    <source>
        <dbReference type="ARBA" id="ARBA00023136"/>
    </source>
</evidence>
<keyword evidence="10 22" id="KW-1133">Transmembrane helix</keyword>
<dbReference type="InterPro" id="IPR001791">
    <property type="entry name" value="Laminin_G"/>
</dbReference>
<feature type="domain" description="EGF-like" evidence="25">
    <location>
        <begin position="1893"/>
        <end position="1930"/>
    </location>
</feature>
<dbReference type="Gene3D" id="2.60.220.50">
    <property type="match status" value="1"/>
</dbReference>
<feature type="domain" description="EGF-like" evidence="25">
    <location>
        <begin position="1378"/>
        <end position="1416"/>
    </location>
</feature>
<evidence type="ECO:0000259" key="25">
    <source>
        <dbReference type="PROSITE" id="PS50026"/>
    </source>
</evidence>
<dbReference type="Proteomes" id="UP001642483">
    <property type="component" value="Unassembled WGS sequence"/>
</dbReference>
<dbReference type="InterPro" id="IPR032471">
    <property type="entry name" value="AGRL2-4_GAIN_subdom_A"/>
</dbReference>
<keyword evidence="11" id="KW-0297">G-protein coupled receptor</keyword>
<dbReference type="SMART" id="SM00303">
    <property type="entry name" value="GPS"/>
    <property type="match status" value="1"/>
</dbReference>
<evidence type="ECO:0000256" key="4">
    <source>
        <dbReference type="ARBA" id="ARBA00022473"/>
    </source>
</evidence>
<feature type="region of interest" description="Disordered" evidence="21">
    <location>
        <begin position="2719"/>
        <end position="2764"/>
    </location>
</feature>
<dbReference type="InterPro" id="IPR000203">
    <property type="entry name" value="GPS"/>
</dbReference>
<dbReference type="PROSITE" id="PS01186">
    <property type="entry name" value="EGF_2"/>
    <property type="match status" value="3"/>
</dbReference>
<dbReference type="CDD" id="cd00055">
    <property type="entry name" value="EGF_Lam"/>
    <property type="match status" value="1"/>
</dbReference>
<evidence type="ECO:0000259" key="28">
    <source>
        <dbReference type="PROSITE" id="PS50227"/>
    </source>
</evidence>
<feature type="domain" description="Cadherin" evidence="30">
    <location>
        <begin position="661"/>
        <end position="767"/>
    </location>
</feature>
<dbReference type="PROSITE" id="PS50025">
    <property type="entry name" value="LAM_G_DOMAIN"/>
    <property type="match status" value="2"/>
</dbReference>
<evidence type="ECO:0000259" key="26">
    <source>
        <dbReference type="PROSITE" id="PS50027"/>
    </source>
</evidence>
<dbReference type="SUPFAM" id="SSF49313">
    <property type="entry name" value="Cadherin-like"/>
    <property type="match status" value="9"/>
</dbReference>
<evidence type="ECO:0000256" key="1">
    <source>
        <dbReference type="ARBA" id="ARBA00002066"/>
    </source>
</evidence>
<evidence type="ECO:0000256" key="19">
    <source>
        <dbReference type="PROSITE-ProRule" id="PRU00076"/>
    </source>
</evidence>
<feature type="transmembrane region" description="Helical" evidence="22">
    <location>
        <begin position="2490"/>
        <end position="2512"/>
    </location>
</feature>
<evidence type="ECO:0000256" key="6">
    <source>
        <dbReference type="ARBA" id="ARBA00022536"/>
    </source>
</evidence>
<dbReference type="PROSITE" id="PS50261">
    <property type="entry name" value="G_PROTEIN_RECEP_F2_4"/>
    <property type="match status" value="1"/>
</dbReference>
<feature type="disulfide bond" evidence="19">
    <location>
        <begin position="1343"/>
        <end position="1353"/>
    </location>
</feature>
<evidence type="ECO:0000256" key="2">
    <source>
        <dbReference type="ARBA" id="ARBA00004651"/>
    </source>
</evidence>
<dbReference type="Gene3D" id="1.20.1070.10">
    <property type="entry name" value="Rhodopsin 7-helix transmembrane proteins"/>
    <property type="match status" value="1"/>
</dbReference>
<dbReference type="PRINTS" id="PR00249">
    <property type="entry name" value="GPCRSECRETIN"/>
</dbReference>
<feature type="transmembrane region" description="Helical" evidence="22">
    <location>
        <begin position="2465"/>
        <end position="2484"/>
    </location>
</feature>
<keyword evidence="14" id="KW-0675">Receptor</keyword>
<comment type="subcellular location">
    <subcellularLocation>
        <location evidence="2">Cell membrane</location>
        <topology evidence="2">Multi-pass membrane protein</topology>
    </subcellularLocation>
</comment>
<dbReference type="PROSITE" id="PS50026">
    <property type="entry name" value="EGF_3"/>
    <property type="match status" value="5"/>
</dbReference>
<feature type="disulfide bond" evidence="19">
    <location>
        <begin position="1882"/>
        <end position="1891"/>
    </location>
</feature>
<dbReference type="PANTHER" id="PTHR24026">
    <property type="entry name" value="FAT ATYPICAL CADHERIN-RELATED"/>
    <property type="match status" value="1"/>
</dbReference>
<dbReference type="InterPro" id="IPR057244">
    <property type="entry name" value="GAIN_B"/>
</dbReference>
<comment type="similarity">
    <text evidence="3">Belongs to the G-protein coupled receptor 2 family. LN-TM7 subfamily.</text>
</comment>
<comment type="caution">
    <text evidence="31">The sequence shown here is derived from an EMBL/GenBank/DDBJ whole genome shotgun (WGS) entry which is preliminary data.</text>
</comment>
<dbReference type="InterPro" id="IPR002049">
    <property type="entry name" value="LE_dom"/>
</dbReference>
<evidence type="ECO:0000256" key="13">
    <source>
        <dbReference type="ARBA" id="ARBA00023157"/>
    </source>
</evidence>
<keyword evidence="23" id="KW-0732">Signal</keyword>
<keyword evidence="32" id="KW-1185">Reference proteome</keyword>
<feature type="domain" description="Cadherin" evidence="30">
    <location>
        <begin position="978"/>
        <end position="1079"/>
    </location>
</feature>
<dbReference type="CDD" id="cd00110">
    <property type="entry name" value="LamG"/>
    <property type="match status" value="2"/>
</dbReference>
<feature type="disulfide bond" evidence="20">
    <location>
        <begin position="1989"/>
        <end position="2006"/>
    </location>
</feature>
<keyword evidence="12 22" id="KW-0472">Membrane</keyword>
<dbReference type="PROSITE" id="PS00232">
    <property type="entry name" value="CADHERIN_1"/>
    <property type="match status" value="4"/>
</dbReference>
<evidence type="ECO:0000256" key="10">
    <source>
        <dbReference type="ARBA" id="ARBA00022989"/>
    </source>
</evidence>
<feature type="domain" description="EGF-like" evidence="25">
    <location>
        <begin position="1856"/>
        <end position="1892"/>
    </location>
</feature>
<dbReference type="PRINTS" id="PR00205">
    <property type="entry name" value="CADHERIN"/>
</dbReference>
<dbReference type="CDD" id="cd11304">
    <property type="entry name" value="Cadherin_repeat"/>
    <property type="match status" value="9"/>
</dbReference>
<gene>
    <name evidence="31" type="ORF">CVLEPA_LOCUS18000</name>
</gene>
<dbReference type="InterPro" id="IPR020894">
    <property type="entry name" value="Cadherin_CS"/>
</dbReference>
<feature type="signal peptide" evidence="23">
    <location>
        <begin position="1"/>
        <end position="17"/>
    </location>
</feature>
<dbReference type="Pfam" id="PF00008">
    <property type="entry name" value="EGF"/>
    <property type="match status" value="1"/>
</dbReference>
<dbReference type="Pfam" id="PF00053">
    <property type="entry name" value="EGF_laminin"/>
    <property type="match status" value="1"/>
</dbReference>
<evidence type="ECO:0000256" key="17">
    <source>
        <dbReference type="ARBA" id="ARBA00023292"/>
    </source>
</evidence>
<feature type="domain" description="Cadherin" evidence="30">
    <location>
        <begin position="445"/>
        <end position="553"/>
    </location>
</feature>
<feature type="transmembrane region" description="Helical" evidence="22">
    <location>
        <begin position="2428"/>
        <end position="2453"/>
    </location>
</feature>
<feature type="transmembrane region" description="Helical" evidence="22">
    <location>
        <begin position="2532"/>
        <end position="2550"/>
    </location>
</feature>
<dbReference type="PROSITE" id="PS50221">
    <property type="entry name" value="GAIN_B"/>
    <property type="match status" value="1"/>
</dbReference>
<evidence type="ECO:0000256" key="3">
    <source>
        <dbReference type="ARBA" id="ARBA00010933"/>
    </source>
</evidence>
<keyword evidence="6 19" id="KW-0245">EGF-like domain</keyword>
<feature type="domain" description="G-protein coupled receptors family 2 profile 2" evidence="29">
    <location>
        <begin position="2426"/>
        <end position="2663"/>
    </location>
</feature>
<dbReference type="PROSITE" id="PS50227">
    <property type="entry name" value="G_PROTEIN_RECEP_F2_3"/>
    <property type="match status" value="1"/>
</dbReference>
<dbReference type="InterPro" id="IPR017981">
    <property type="entry name" value="GPCR_2-like_7TM"/>
</dbReference>
<feature type="domain" description="EGF-like" evidence="25">
    <location>
        <begin position="1634"/>
        <end position="1670"/>
    </location>
</feature>
<dbReference type="Pfam" id="PF02210">
    <property type="entry name" value="Laminin_G_2"/>
    <property type="match status" value="2"/>
</dbReference>
<dbReference type="EMBL" id="CAWYQH010000101">
    <property type="protein sequence ID" value="CAK8686091.1"/>
    <property type="molecule type" value="Genomic_DNA"/>
</dbReference>
<evidence type="ECO:0000256" key="16">
    <source>
        <dbReference type="ARBA" id="ARBA00023224"/>
    </source>
</evidence>
<evidence type="ECO:0000256" key="7">
    <source>
        <dbReference type="ARBA" id="ARBA00022692"/>
    </source>
</evidence>
<protein>
    <submittedName>
        <fullName evidence="31">Uncharacterized protein</fullName>
    </submittedName>
</protein>
<dbReference type="SMART" id="SM00282">
    <property type="entry name" value="LamG"/>
    <property type="match status" value="2"/>
</dbReference>
<feature type="domain" description="Laminin G" evidence="24">
    <location>
        <begin position="1421"/>
        <end position="1631"/>
    </location>
</feature>
<evidence type="ECO:0000256" key="11">
    <source>
        <dbReference type="ARBA" id="ARBA00023040"/>
    </source>
</evidence>
<feature type="domain" description="EGF-like" evidence="25">
    <location>
        <begin position="1339"/>
        <end position="1374"/>
    </location>
</feature>
<dbReference type="SUPFAM" id="SSF49899">
    <property type="entry name" value="Concanavalin A-like lectins/glucanases"/>
    <property type="match status" value="2"/>
</dbReference>
<dbReference type="Gene3D" id="2.10.25.10">
    <property type="entry name" value="Laminin"/>
    <property type="match status" value="5"/>
</dbReference>
<dbReference type="CDD" id="cd00054">
    <property type="entry name" value="EGF_CA"/>
    <property type="match status" value="5"/>
</dbReference>
<dbReference type="Pfam" id="PF00028">
    <property type="entry name" value="Cadherin"/>
    <property type="match status" value="8"/>
</dbReference>
<dbReference type="SMART" id="SM00181">
    <property type="entry name" value="EGF"/>
    <property type="match status" value="7"/>
</dbReference>
<keyword evidence="15" id="KW-0325">Glycoprotein</keyword>
<organism evidence="31 32">
    <name type="scientific">Clavelina lepadiformis</name>
    <name type="common">Light-bulb sea squirt</name>
    <name type="synonym">Ascidia lepadiformis</name>
    <dbReference type="NCBI Taxonomy" id="159417"/>
    <lineage>
        <taxon>Eukaryota</taxon>
        <taxon>Metazoa</taxon>
        <taxon>Chordata</taxon>
        <taxon>Tunicata</taxon>
        <taxon>Ascidiacea</taxon>
        <taxon>Aplousobranchia</taxon>
        <taxon>Clavelinidae</taxon>
        <taxon>Clavelina</taxon>
    </lineage>
</organism>
<feature type="transmembrane region" description="Helical" evidence="22">
    <location>
        <begin position="2616"/>
        <end position="2634"/>
    </location>
</feature>
<evidence type="ECO:0000256" key="14">
    <source>
        <dbReference type="ARBA" id="ARBA00023170"/>
    </source>
</evidence>
<keyword evidence="8" id="KW-0677">Repeat</keyword>
<evidence type="ECO:0000256" key="20">
    <source>
        <dbReference type="PROSITE-ProRule" id="PRU00460"/>
    </source>
</evidence>
<dbReference type="InterPro" id="IPR001879">
    <property type="entry name" value="GPCR_2_extracellular_dom"/>
</dbReference>
<dbReference type="InterPro" id="IPR036445">
    <property type="entry name" value="GPCR_2_extracell_dom_sf"/>
</dbReference>
<feature type="disulfide bond" evidence="19">
    <location>
        <begin position="1364"/>
        <end position="1373"/>
    </location>
</feature>
<feature type="disulfide bond" evidence="19">
    <location>
        <begin position="1920"/>
        <end position="1929"/>
    </location>
</feature>
<dbReference type="PANTHER" id="PTHR24026:SF51">
    <property type="entry name" value="PROTOCADHERIN-LIKE WING POLARITY PROTEIN STAN"/>
    <property type="match status" value="1"/>
</dbReference>
<feature type="domain" description="Laminin EGF-like" evidence="26">
    <location>
        <begin position="1987"/>
        <end position="2034"/>
    </location>
</feature>
<keyword evidence="13 19" id="KW-1015">Disulfide bond</keyword>
<dbReference type="SMART" id="SM00179">
    <property type="entry name" value="EGF_CA"/>
    <property type="match status" value="3"/>
</dbReference>
<dbReference type="SMART" id="SM00180">
    <property type="entry name" value="EGF_Lam"/>
    <property type="match status" value="1"/>
</dbReference>
<evidence type="ECO:0000259" key="29">
    <source>
        <dbReference type="PROSITE" id="PS50261"/>
    </source>
</evidence>
<dbReference type="InterPro" id="IPR000742">
    <property type="entry name" value="EGF"/>
</dbReference>
<evidence type="ECO:0000259" key="30">
    <source>
        <dbReference type="PROSITE" id="PS50268"/>
    </source>
</evidence>
<keyword evidence="4" id="KW-0217">Developmental protein</keyword>
<evidence type="ECO:0000259" key="24">
    <source>
        <dbReference type="PROSITE" id="PS50025"/>
    </source>
</evidence>
<feature type="domain" description="Cadherin" evidence="30">
    <location>
        <begin position="237"/>
        <end position="342"/>
    </location>
</feature>
<dbReference type="Gene3D" id="2.60.120.200">
    <property type="match status" value="2"/>
</dbReference>
<dbReference type="InterPro" id="IPR000832">
    <property type="entry name" value="GPCR_2_secretin-like"/>
</dbReference>
<dbReference type="InterPro" id="IPR015919">
    <property type="entry name" value="Cadherin-like_sf"/>
</dbReference>
<evidence type="ECO:0000256" key="21">
    <source>
        <dbReference type="SAM" id="MobiDB-lite"/>
    </source>
</evidence>
<evidence type="ECO:0000259" key="27">
    <source>
        <dbReference type="PROSITE" id="PS50221"/>
    </source>
</evidence>
<evidence type="ECO:0000313" key="31">
    <source>
        <dbReference type="EMBL" id="CAK8686091.1"/>
    </source>
</evidence>
<keyword evidence="17 20" id="KW-0424">Laminin EGF-like domain</keyword>
<feature type="chain" id="PRO_5045115933" evidence="23">
    <location>
        <begin position="18"/>
        <end position="2832"/>
    </location>
</feature>
<feature type="domain" description="G-protein coupled receptors family 2 profile 1" evidence="28">
    <location>
        <begin position="2016"/>
        <end position="2091"/>
    </location>
</feature>
<evidence type="ECO:0000256" key="18">
    <source>
        <dbReference type="PROSITE-ProRule" id="PRU00043"/>
    </source>
</evidence>
<dbReference type="PROSITE" id="PS50268">
    <property type="entry name" value="CADHERIN_2"/>
    <property type="match status" value="9"/>
</dbReference>
<feature type="disulfide bond" evidence="20">
    <location>
        <begin position="1987"/>
        <end position="1999"/>
    </location>
</feature>
<feature type="disulfide bond" evidence="20">
    <location>
        <begin position="2008"/>
        <end position="2017"/>
    </location>
</feature>
<dbReference type="SMART" id="SM00112">
    <property type="entry name" value="CA"/>
    <property type="match status" value="9"/>
</dbReference>
<accession>A0ABP0G2L4</accession>
<comment type="caution">
    <text evidence="19">Lacks conserved residue(s) required for the propagation of feature annotation.</text>
</comment>
<feature type="disulfide bond" evidence="19">
    <location>
        <begin position="1660"/>
        <end position="1669"/>
    </location>
</feature>
<dbReference type="InterPro" id="IPR056286">
    <property type="entry name" value="Cadherin_CELSR1-3_9th"/>
</dbReference>
<name>A0ABP0G2L4_CLALP</name>
<feature type="domain" description="GAIN-B" evidence="27">
    <location>
        <begin position="2250"/>
        <end position="2419"/>
    </location>
</feature>
<reference evidence="31 32" key="1">
    <citation type="submission" date="2024-02" db="EMBL/GenBank/DDBJ databases">
        <authorList>
            <person name="Daric V."/>
            <person name="Darras S."/>
        </authorList>
    </citation>
    <scope>NUCLEOTIDE SEQUENCE [LARGE SCALE GENOMIC DNA]</scope>
</reference>
<feature type="compositionally biased region" description="Acidic residues" evidence="21">
    <location>
        <begin position="2741"/>
        <end position="2750"/>
    </location>
</feature>
<dbReference type="Pfam" id="PF16489">
    <property type="entry name" value="GAIN"/>
    <property type="match status" value="1"/>
</dbReference>
<dbReference type="InterPro" id="IPR046338">
    <property type="entry name" value="GAIN_dom_sf"/>
</dbReference>
<feature type="domain" description="Cadherin" evidence="30">
    <location>
        <begin position="1102"/>
        <end position="1203"/>
    </location>
</feature>
<evidence type="ECO:0000256" key="9">
    <source>
        <dbReference type="ARBA" id="ARBA00022837"/>
    </source>
</evidence>
<dbReference type="PROSITE" id="PS01248">
    <property type="entry name" value="EGF_LAM_1"/>
    <property type="match status" value="1"/>
</dbReference>
<evidence type="ECO:0000256" key="15">
    <source>
        <dbReference type="ARBA" id="ARBA00023180"/>
    </source>
</evidence>
<dbReference type="PROSITE" id="PS50027">
    <property type="entry name" value="EGF_LAM_2"/>
    <property type="match status" value="1"/>
</dbReference>
<dbReference type="Gene3D" id="4.10.1240.10">
    <property type="entry name" value="GPCR, family 2, extracellular hormone receptor domain"/>
    <property type="match status" value="1"/>
</dbReference>
<dbReference type="Gene3D" id="2.60.40.60">
    <property type="entry name" value="Cadherins"/>
    <property type="match status" value="9"/>
</dbReference>
<dbReference type="PROSITE" id="PS00010">
    <property type="entry name" value="ASX_HYDROXYL"/>
    <property type="match status" value="1"/>
</dbReference>
<dbReference type="InterPro" id="IPR013320">
    <property type="entry name" value="ConA-like_dom_sf"/>
</dbReference>
<dbReference type="InterPro" id="IPR001881">
    <property type="entry name" value="EGF-like_Ca-bd_dom"/>
</dbReference>
<evidence type="ECO:0000256" key="8">
    <source>
        <dbReference type="ARBA" id="ARBA00022737"/>
    </source>
</evidence>
<evidence type="ECO:0000256" key="23">
    <source>
        <dbReference type="SAM" id="SignalP"/>
    </source>
</evidence>
<dbReference type="Pfam" id="PF01825">
    <property type="entry name" value="GPS"/>
    <property type="match status" value="1"/>
</dbReference>
<dbReference type="InterPro" id="IPR002126">
    <property type="entry name" value="Cadherin-like_dom"/>
</dbReference>
<feature type="domain" description="Cadherin" evidence="30">
    <location>
        <begin position="343"/>
        <end position="444"/>
    </location>
</feature>
<keyword evidence="16" id="KW-0807">Transducer</keyword>
<evidence type="ECO:0000313" key="32">
    <source>
        <dbReference type="Proteomes" id="UP001642483"/>
    </source>
</evidence>
<feature type="transmembrane region" description="Helical" evidence="22">
    <location>
        <begin position="2640"/>
        <end position="2662"/>
    </location>
</feature>
<evidence type="ECO:0000256" key="22">
    <source>
        <dbReference type="SAM" id="Phobius"/>
    </source>
</evidence>
<feature type="domain" description="Laminin G" evidence="24">
    <location>
        <begin position="1676"/>
        <end position="1854"/>
    </location>
</feature>
<dbReference type="SUPFAM" id="SSF57196">
    <property type="entry name" value="EGF/Laminin"/>
    <property type="match status" value="3"/>
</dbReference>
<feature type="domain" description="Cadherin" evidence="30">
    <location>
        <begin position="872"/>
        <end position="977"/>
    </location>
</feature>
<dbReference type="InterPro" id="IPR000152">
    <property type="entry name" value="EGF-type_Asp/Asn_hydroxyl_site"/>
</dbReference>
<keyword evidence="9 18" id="KW-0106">Calcium</keyword>